<evidence type="ECO:0000313" key="3">
    <source>
        <dbReference type="Proteomes" id="UP000095447"/>
    </source>
</evidence>
<sequence>MNIGYKIFILFTMIFCHIVDDYYLQGWLASAKQKSWWEKNSPGKLYKYDYLAALFMHSFSWSFMIMLPPTIVLMIIGGKWNPLLLVMNLLIHMLVDDMKANKKKINLIQDQITHMFQIAFTWGCLIGKL</sequence>
<keyword evidence="1" id="KW-0812">Transmembrane</keyword>
<keyword evidence="1" id="KW-0472">Membrane</keyword>
<protein>
    <submittedName>
        <fullName evidence="2">Protein of uncharacterized function (DUF3307)</fullName>
    </submittedName>
</protein>
<dbReference type="AlphaFoldDB" id="A0A174A101"/>
<name>A0A174A101_9FIRM</name>
<organism evidence="2 3">
    <name type="scientific">Blautia obeum</name>
    <dbReference type="NCBI Taxonomy" id="40520"/>
    <lineage>
        <taxon>Bacteria</taxon>
        <taxon>Bacillati</taxon>
        <taxon>Bacillota</taxon>
        <taxon>Clostridia</taxon>
        <taxon>Lachnospirales</taxon>
        <taxon>Lachnospiraceae</taxon>
        <taxon>Blautia</taxon>
    </lineage>
</organism>
<feature type="transmembrane region" description="Helical" evidence="1">
    <location>
        <begin position="6"/>
        <end position="24"/>
    </location>
</feature>
<evidence type="ECO:0000313" key="2">
    <source>
        <dbReference type="EMBL" id="CUN81529.1"/>
    </source>
</evidence>
<dbReference type="InterPro" id="IPR021737">
    <property type="entry name" value="Phage_phiKZ_Orf197"/>
</dbReference>
<dbReference type="EMBL" id="CYZA01000006">
    <property type="protein sequence ID" value="CUN81529.1"/>
    <property type="molecule type" value="Genomic_DNA"/>
</dbReference>
<gene>
    <name evidence="2" type="ORF">ERS852395_01395</name>
</gene>
<proteinExistence type="predicted"/>
<dbReference type="RefSeq" id="WP_055053145.1">
    <property type="nucleotide sequence ID" value="NZ_CYZA01000006.1"/>
</dbReference>
<reference evidence="2 3" key="1">
    <citation type="submission" date="2015-09" db="EMBL/GenBank/DDBJ databases">
        <authorList>
            <consortium name="Pathogen Informatics"/>
        </authorList>
    </citation>
    <scope>NUCLEOTIDE SEQUENCE [LARGE SCALE GENOMIC DNA]</scope>
    <source>
        <strain evidence="2 3">2789STDY5608838</strain>
    </source>
</reference>
<accession>A0A174A101</accession>
<dbReference type="Proteomes" id="UP000095447">
    <property type="component" value="Unassembled WGS sequence"/>
</dbReference>
<evidence type="ECO:0000256" key="1">
    <source>
        <dbReference type="SAM" id="Phobius"/>
    </source>
</evidence>
<feature type="transmembrane region" description="Helical" evidence="1">
    <location>
        <begin position="71"/>
        <end position="95"/>
    </location>
</feature>
<dbReference type="Pfam" id="PF11750">
    <property type="entry name" value="DUF3307"/>
    <property type="match status" value="1"/>
</dbReference>
<keyword evidence="1" id="KW-1133">Transmembrane helix</keyword>